<feature type="chain" id="PRO_5012862514" description="Phospholipase A2" evidence="1">
    <location>
        <begin position="32"/>
        <end position="197"/>
    </location>
</feature>
<dbReference type="GO" id="GO:0006644">
    <property type="term" value="P:phospholipid metabolic process"/>
    <property type="evidence" value="ECO:0007669"/>
    <property type="project" value="InterPro"/>
</dbReference>
<proteinExistence type="predicted"/>
<dbReference type="InterPro" id="IPR036444">
    <property type="entry name" value="PLipase_A2_dom_sf"/>
</dbReference>
<accession>A0A1N7G3W8</accession>
<protein>
    <recommendedName>
        <fullName evidence="4">Phospholipase A2</fullName>
    </recommendedName>
</protein>
<keyword evidence="3" id="KW-1185">Reference proteome</keyword>
<sequence>MTTRSRRLRAVFLSALACLAVGAGGAGPAHAGSVPDPSTPPSGQLHQSEGAAIAALTGSHPTEALASLPADFADRFGYRPVVLSGAPANPYGGCSSPIPMPAQFENLCKTHDLGYDLLRSATAHGHPLSGWARERLDSSLVDRMYATCHDPGCTTAAGLAESALAVNTWRQHAGNPGPETAAQIASSMLERSLGIDS</sequence>
<keyword evidence="1" id="KW-0732">Signal</keyword>
<feature type="signal peptide" evidence="1">
    <location>
        <begin position="1"/>
        <end position="31"/>
    </location>
</feature>
<evidence type="ECO:0008006" key="4">
    <source>
        <dbReference type="Google" id="ProtNLM"/>
    </source>
</evidence>
<dbReference type="GO" id="GO:0004623">
    <property type="term" value="F:phospholipase A2 activity"/>
    <property type="evidence" value="ECO:0007669"/>
    <property type="project" value="InterPro"/>
</dbReference>
<dbReference type="Gene3D" id="1.20.90.10">
    <property type="entry name" value="Phospholipase A2 domain"/>
    <property type="match status" value="1"/>
</dbReference>
<dbReference type="EMBL" id="FTNT01000007">
    <property type="protein sequence ID" value="SIS07277.1"/>
    <property type="molecule type" value="Genomic_DNA"/>
</dbReference>
<dbReference type="RefSeq" id="WP_076479948.1">
    <property type="nucleotide sequence ID" value="NZ_FTNT01000007.1"/>
</dbReference>
<dbReference type="OrthoDB" id="3389925at2"/>
<evidence type="ECO:0000313" key="3">
    <source>
        <dbReference type="Proteomes" id="UP000186218"/>
    </source>
</evidence>
<dbReference type="AlphaFoldDB" id="A0A1N7G3W8"/>
<dbReference type="Proteomes" id="UP000186218">
    <property type="component" value="Unassembled WGS sequence"/>
</dbReference>
<dbReference type="STRING" id="1344003.SAMN05445060_2469"/>
<dbReference type="GO" id="GO:0050482">
    <property type="term" value="P:arachidonate secretion"/>
    <property type="evidence" value="ECO:0007669"/>
    <property type="project" value="InterPro"/>
</dbReference>
<gene>
    <name evidence="2" type="ORF">SAMN05445060_2469</name>
</gene>
<name>A0A1N7G3W8_9NOCA</name>
<organism evidence="2 3">
    <name type="scientific">Williamsia sterculiae</name>
    <dbReference type="NCBI Taxonomy" id="1344003"/>
    <lineage>
        <taxon>Bacteria</taxon>
        <taxon>Bacillati</taxon>
        <taxon>Actinomycetota</taxon>
        <taxon>Actinomycetes</taxon>
        <taxon>Mycobacteriales</taxon>
        <taxon>Nocardiaceae</taxon>
        <taxon>Williamsia</taxon>
    </lineage>
</organism>
<evidence type="ECO:0000313" key="2">
    <source>
        <dbReference type="EMBL" id="SIS07277.1"/>
    </source>
</evidence>
<dbReference type="SUPFAM" id="SSF48619">
    <property type="entry name" value="Phospholipase A2, PLA2"/>
    <property type="match status" value="1"/>
</dbReference>
<reference evidence="2 3" key="1">
    <citation type="submission" date="2017-01" db="EMBL/GenBank/DDBJ databases">
        <authorList>
            <person name="Mah S.A."/>
            <person name="Swanson W.J."/>
            <person name="Moy G.W."/>
            <person name="Vacquier V.D."/>
        </authorList>
    </citation>
    <scope>NUCLEOTIDE SEQUENCE [LARGE SCALE GENOMIC DNA]</scope>
    <source>
        <strain evidence="2 3">CPCC 203464</strain>
    </source>
</reference>
<evidence type="ECO:0000256" key="1">
    <source>
        <dbReference type="SAM" id="SignalP"/>
    </source>
</evidence>